<comment type="caution">
    <text evidence="4">The sequence shown here is derived from an EMBL/GenBank/DDBJ whole genome shotgun (WGS) entry which is preliminary data.</text>
</comment>
<comment type="similarity">
    <text evidence="1">Belongs to the bacterial sugar transferase family.</text>
</comment>
<feature type="domain" description="Bacterial sugar transferase" evidence="3">
    <location>
        <begin position="6"/>
        <end position="184"/>
    </location>
</feature>
<protein>
    <submittedName>
        <fullName evidence="4">Capsular biosynthesis protein</fullName>
    </submittedName>
</protein>
<evidence type="ECO:0000259" key="3">
    <source>
        <dbReference type="Pfam" id="PF02397"/>
    </source>
</evidence>
<evidence type="ECO:0000256" key="1">
    <source>
        <dbReference type="ARBA" id="ARBA00006464"/>
    </source>
</evidence>
<dbReference type="EMBL" id="BDQX01000139">
    <property type="protein sequence ID" value="GBG08137.1"/>
    <property type="molecule type" value="Genomic_DNA"/>
</dbReference>
<dbReference type="GO" id="GO:0016780">
    <property type="term" value="F:phosphotransferase activity, for other substituted phosphate groups"/>
    <property type="evidence" value="ECO:0007669"/>
    <property type="project" value="TreeGrafter"/>
</dbReference>
<evidence type="ECO:0000313" key="4">
    <source>
        <dbReference type="EMBL" id="GBG08137.1"/>
    </source>
</evidence>
<evidence type="ECO:0000256" key="2">
    <source>
        <dbReference type="SAM" id="Phobius"/>
    </source>
</evidence>
<dbReference type="PANTHER" id="PTHR30576:SF10">
    <property type="entry name" value="SLL5057 PROTEIN"/>
    <property type="match status" value="1"/>
</dbReference>
<reference evidence="4 5" key="1">
    <citation type="submission" date="2017-08" db="EMBL/GenBank/DDBJ databases">
        <title>Substantial Increase in Enzyme Production by Combined Drug-Resistance Mutations in Paenibacillus agaridevorans.</title>
        <authorList>
            <person name="Tanaka Y."/>
            <person name="Funane K."/>
            <person name="Hosaka T."/>
            <person name="Shiwa Y."/>
            <person name="Fujita N."/>
            <person name="Miyazaki T."/>
            <person name="Yoshikawa H."/>
            <person name="Murakami K."/>
            <person name="Kasahara K."/>
            <person name="Inaoka T."/>
            <person name="Hiraga Y."/>
            <person name="Ochi K."/>
        </authorList>
    </citation>
    <scope>NUCLEOTIDE SEQUENCE [LARGE SCALE GENOMIC DNA]</scope>
    <source>
        <strain evidence="4 5">T-3040</strain>
    </source>
</reference>
<keyword evidence="2" id="KW-0812">Transmembrane</keyword>
<organism evidence="4 5">
    <name type="scientific">Paenibacillus agaridevorans</name>
    <dbReference type="NCBI Taxonomy" id="171404"/>
    <lineage>
        <taxon>Bacteria</taxon>
        <taxon>Bacillati</taxon>
        <taxon>Bacillota</taxon>
        <taxon>Bacilli</taxon>
        <taxon>Bacillales</taxon>
        <taxon>Paenibacillaceae</taxon>
        <taxon>Paenibacillus</taxon>
    </lineage>
</organism>
<dbReference type="AlphaFoldDB" id="A0A2R5ENJ5"/>
<gene>
    <name evidence="4" type="ORF">PAT3040_02705</name>
</gene>
<proteinExistence type="inferred from homology"/>
<keyword evidence="2" id="KW-0472">Membrane</keyword>
<name>A0A2R5ENJ5_9BACL</name>
<dbReference type="RefSeq" id="WP_108993070.1">
    <property type="nucleotide sequence ID" value="NZ_BDQX01000139.1"/>
</dbReference>
<evidence type="ECO:0000313" key="5">
    <source>
        <dbReference type="Proteomes" id="UP000245202"/>
    </source>
</evidence>
<sequence>MYNIIKRFGDTVFSLVGLILLSPLLLILVIAIKLESKGPVLFKQKRVGKGKSHFYILKFRTMRIDTPKDTPTHLLQNPNQYITKVGGFLRKSSLDELPQIINILVGHMSIIGPRPALWNQDDLIKERDKYGANDVLPGLTGWAQINGRDELSIDVKARLDGEYVKKIGIVMDVKCFVGTIISVVKSEGIVEGGTGNKATNREFVAK</sequence>
<dbReference type="InterPro" id="IPR003362">
    <property type="entry name" value="Bact_transf"/>
</dbReference>
<accession>A0A2R5ENJ5</accession>
<feature type="transmembrane region" description="Helical" evidence="2">
    <location>
        <begin position="12"/>
        <end position="34"/>
    </location>
</feature>
<dbReference type="Pfam" id="PF02397">
    <property type="entry name" value="Bac_transf"/>
    <property type="match status" value="1"/>
</dbReference>
<dbReference type="Proteomes" id="UP000245202">
    <property type="component" value="Unassembled WGS sequence"/>
</dbReference>
<dbReference type="PANTHER" id="PTHR30576">
    <property type="entry name" value="COLANIC BIOSYNTHESIS UDP-GLUCOSE LIPID CARRIER TRANSFERASE"/>
    <property type="match status" value="1"/>
</dbReference>
<keyword evidence="2" id="KW-1133">Transmembrane helix</keyword>
<keyword evidence="5" id="KW-1185">Reference proteome</keyword>